<evidence type="ECO:0000313" key="2">
    <source>
        <dbReference type="EMBL" id="KKL97483.1"/>
    </source>
</evidence>
<dbReference type="Pfam" id="PF13229">
    <property type="entry name" value="Beta_helix"/>
    <property type="match status" value="1"/>
</dbReference>
<accession>A0A0F9GFD8</accession>
<sequence>MRTILTLGVVAWVVAVLVVLTMARGEPGSASHCTTTVTAPSSIQAAIDAASSGDVVCLDDSGVFAQTVVFGPEDSGITLSAEDGDTPVMNGGSAALDAIRLLDEVSDVTIEGLTIQNYGADALTQPGNAIQAWDVNTSNITIRNNNMHGFSWNAVLVGSEGGFVHDNWMVKNNVVTDAAFVGIELTNCNICTIMKNDVDPTTIGIVVQARNTVVGSGLVTIDGVSVLHNTVTDASYAGIYVLSYTGVQTDPFDPIVGASILLTSVSVSHNTVTDADVMGIRFWAYNEGATAKNGRIMKNEVNCPETTPGIGVLERSTSGPPGTVENVKVVNN</sequence>
<proteinExistence type="predicted"/>
<evidence type="ECO:0000259" key="1">
    <source>
        <dbReference type="Pfam" id="PF13229"/>
    </source>
</evidence>
<feature type="non-terminal residue" evidence="2">
    <location>
        <position position="332"/>
    </location>
</feature>
<protein>
    <recommendedName>
        <fullName evidence="1">Right handed beta helix domain-containing protein</fullName>
    </recommendedName>
</protein>
<dbReference type="AlphaFoldDB" id="A0A0F9GFD8"/>
<dbReference type="EMBL" id="LAZR01018158">
    <property type="protein sequence ID" value="KKL97483.1"/>
    <property type="molecule type" value="Genomic_DNA"/>
</dbReference>
<dbReference type="InterPro" id="IPR011050">
    <property type="entry name" value="Pectin_lyase_fold/virulence"/>
</dbReference>
<dbReference type="InterPro" id="IPR039448">
    <property type="entry name" value="Beta_helix"/>
</dbReference>
<gene>
    <name evidence="2" type="ORF">LCGC14_1834050</name>
</gene>
<feature type="domain" description="Right handed beta helix" evidence="1">
    <location>
        <begin position="103"/>
        <end position="246"/>
    </location>
</feature>
<dbReference type="InterPro" id="IPR006626">
    <property type="entry name" value="PbH1"/>
</dbReference>
<dbReference type="SUPFAM" id="SSF51126">
    <property type="entry name" value="Pectin lyase-like"/>
    <property type="match status" value="1"/>
</dbReference>
<dbReference type="InterPro" id="IPR012334">
    <property type="entry name" value="Pectin_lyas_fold"/>
</dbReference>
<dbReference type="Gene3D" id="2.160.20.10">
    <property type="entry name" value="Single-stranded right-handed beta-helix, Pectin lyase-like"/>
    <property type="match status" value="1"/>
</dbReference>
<organism evidence="2">
    <name type="scientific">marine sediment metagenome</name>
    <dbReference type="NCBI Taxonomy" id="412755"/>
    <lineage>
        <taxon>unclassified sequences</taxon>
        <taxon>metagenomes</taxon>
        <taxon>ecological metagenomes</taxon>
    </lineage>
</organism>
<name>A0A0F9GFD8_9ZZZZ</name>
<comment type="caution">
    <text evidence="2">The sequence shown here is derived from an EMBL/GenBank/DDBJ whole genome shotgun (WGS) entry which is preliminary data.</text>
</comment>
<dbReference type="SMART" id="SM00710">
    <property type="entry name" value="PbH1"/>
    <property type="match status" value="6"/>
</dbReference>
<reference evidence="2" key="1">
    <citation type="journal article" date="2015" name="Nature">
        <title>Complex archaea that bridge the gap between prokaryotes and eukaryotes.</title>
        <authorList>
            <person name="Spang A."/>
            <person name="Saw J.H."/>
            <person name="Jorgensen S.L."/>
            <person name="Zaremba-Niedzwiedzka K."/>
            <person name="Martijn J."/>
            <person name="Lind A.E."/>
            <person name="van Eijk R."/>
            <person name="Schleper C."/>
            <person name="Guy L."/>
            <person name="Ettema T.J."/>
        </authorList>
    </citation>
    <scope>NUCLEOTIDE SEQUENCE</scope>
</reference>